<evidence type="ECO:0000259" key="5">
    <source>
        <dbReference type="PROSITE" id="PS50111"/>
    </source>
</evidence>
<sequence>MEQTKRWRIAQLLVAAGIVCAAVALLIGWYRSRRAVSAYEPAPVLTGLSSYRNTAIDPPASLPKQPETLRKPSLTAALKQVVPAISLPLILLDREGNVECMSDAVHYQNDDLPTRFEPSQLAEQHVVIDRVGRFYVHSLPDCGWLLVQQFDSVGDAEESALETLLEAAINGDFSQRLPKGGVNDKANHLMGLLDTYFLQLEEVSKSISEGQLKPLKGRLSKHAPGRFGELNYQTNIAIKHLIQTVRSLYQLNHQIAQAAAKPLEMDNTSVAAPKASDDAINPLLDARTSSVHAAEVVDSFALRLQGVVTSNTDIQRLSEVVDGIAFQTNLLALNASIEAERAGERGAGFRIVAREVRELANDAAQAARQIRTALSESDHALQDSLFCAEHSHVAIQEVVDSLARLDISPVVEEPVVTSAAADPRIAKITSTNLQLRQVLRFFK</sequence>
<protein>
    <recommendedName>
        <fullName evidence="5">Methyl-accepting transducer domain-containing protein</fullName>
    </recommendedName>
</protein>
<keyword evidence="1" id="KW-0488">Methylation</keyword>
<dbReference type="EMBL" id="SACQ01000001">
    <property type="protein sequence ID" value="RVU32963.1"/>
    <property type="molecule type" value="Genomic_DNA"/>
</dbReference>
<name>A0A437QEY2_9GAMM</name>
<dbReference type="InterPro" id="IPR004089">
    <property type="entry name" value="MCPsignal_dom"/>
</dbReference>
<dbReference type="SMART" id="SM00283">
    <property type="entry name" value="MA"/>
    <property type="match status" value="1"/>
</dbReference>
<reference evidence="6 7" key="1">
    <citation type="submission" date="2019-01" db="EMBL/GenBank/DDBJ databases">
        <authorList>
            <person name="Chen W.-M."/>
        </authorList>
    </citation>
    <scope>NUCLEOTIDE SEQUENCE [LARGE SCALE GENOMIC DNA]</scope>
    <source>
        <strain evidence="6 7">HPM-16</strain>
    </source>
</reference>
<keyword evidence="7" id="KW-1185">Reference proteome</keyword>
<proteinExistence type="inferred from homology"/>
<evidence type="ECO:0000256" key="4">
    <source>
        <dbReference type="SAM" id="Phobius"/>
    </source>
</evidence>
<dbReference type="SUPFAM" id="SSF58104">
    <property type="entry name" value="Methyl-accepting chemotaxis protein (MCP) signaling domain"/>
    <property type="match status" value="1"/>
</dbReference>
<dbReference type="GO" id="GO:0004888">
    <property type="term" value="F:transmembrane signaling receptor activity"/>
    <property type="evidence" value="ECO:0007669"/>
    <property type="project" value="TreeGrafter"/>
</dbReference>
<evidence type="ECO:0000313" key="6">
    <source>
        <dbReference type="EMBL" id="RVU32963.1"/>
    </source>
</evidence>
<dbReference type="PANTHER" id="PTHR43531:SF14">
    <property type="entry name" value="METHYL-ACCEPTING CHEMOTAXIS PROTEIN I-RELATED"/>
    <property type="match status" value="1"/>
</dbReference>
<dbReference type="GO" id="GO:0006935">
    <property type="term" value="P:chemotaxis"/>
    <property type="evidence" value="ECO:0007669"/>
    <property type="project" value="TreeGrafter"/>
</dbReference>
<dbReference type="PANTHER" id="PTHR43531">
    <property type="entry name" value="PROTEIN ICFG"/>
    <property type="match status" value="1"/>
</dbReference>
<keyword evidence="4" id="KW-0472">Membrane</keyword>
<comment type="caution">
    <text evidence="6">The sequence shown here is derived from an EMBL/GenBank/DDBJ whole genome shotgun (WGS) entry which is preliminary data.</text>
</comment>
<keyword evidence="3" id="KW-0807">Transducer</keyword>
<evidence type="ECO:0000313" key="7">
    <source>
        <dbReference type="Proteomes" id="UP000282818"/>
    </source>
</evidence>
<evidence type="ECO:0000256" key="1">
    <source>
        <dbReference type="ARBA" id="ARBA00022481"/>
    </source>
</evidence>
<gene>
    <name evidence="6" type="ORF">EOE65_01225</name>
</gene>
<dbReference type="InterPro" id="IPR051310">
    <property type="entry name" value="MCP_chemotaxis"/>
</dbReference>
<dbReference type="GO" id="GO:0005886">
    <property type="term" value="C:plasma membrane"/>
    <property type="evidence" value="ECO:0007669"/>
    <property type="project" value="TreeGrafter"/>
</dbReference>
<evidence type="ECO:0000256" key="2">
    <source>
        <dbReference type="ARBA" id="ARBA00029447"/>
    </source>
</evidence>
<dbReference type="GO" id="GO:0007165">
    <property type="term" value="P:signal transduction"/>
    <property type="evidence" value="ECO:0007669"/>
    <property type="project" value="UniProtKB-KW"/>
</dbReference>
<dbReference type="Pfam" id="PF00015">
    <property type="entry name" value="MCPsignal"/>
    <property type="match status" value="1"/>
</dbReference>
<accession>A0A437QEY2</accession>
<dbReference type="Gene3D" id="1.10.287.950">
    <property type="entry name" value="Methyl-accepting chemotaxis protein"/>
    <property type="match status" value="1"/>
</dbReference>
<feature type="domain" description="Methyl-accepting transducer" evidence="5">
    <location>
        <begin position="229"/>
        <end position="404"/>
    </location>
</feature>
<comment type="similarity">
    <text evidence="2">Belongs to the methyl-accepting chemotaxis (MCP) protein family.</text>
</comment>
<evidence type="ECO:0000256" key="3">
    <source>
        <dbReference type="PROSITE-ProRule" id="PRU00284"/>
    </source>
</evidence>
<keyword evidence="4" id="KW-1133">Transmembrane helix</keyword>
<dbReference type="Proteomes" id="UP000282818">
    <property type="component" value="Unassembled WGS sequence"/>
</dbReference>
<organism evidence="6 7">
    <name type="scientific">Neptunomonas marina</name>
    <dbReference type="NCBI Taxonomy" id="1815562"/>
    <lineage>
        <taxon>Bacteria</taxon>
        <taxon>Pseudomonadati</taxon>
        <taxon>Pseudomonadota</taxon>
        <taxon>Gammaproteobacteria</taxon>
        <taxon>Oceanospirillales</taxon>
        <taxon>Oceanospirillaceae</taxon>
        <taxon>Neptunomonas</taxon>
    </lineage>
</organism>
<feature type="transmembrane region" description="Helical" evidence="4">
    <location>
        <begin position="12"/>
        <end position="30"/>
    </location>
</feature>
<keyword evidence="4" id="KW-0812">Transmembrane</keyword>
<dbReference type="PROSITE" id="PS50111">
    <property type="entry name" value="CHEMOTAXIS_TRANSDUC_2"/>
    <property type="match status" value="1"/>
</dbReference>
<dbReference type="AlphaFoldDB" id="A0A437QEY2"/>